<dbReference type="GO" id="GO:0005230">
    <property type="term" value="F:extracellular ligand-gated monoatomic ion channel activity"/>
    <property type="evidence" value="ECO:0007669"/>
    <property type="project" value="InterPro"/>
</dbReference>
<accession>A0A9W9YSL6</accession>
<keyword evidence="2 6" id="KW-0812">Transmembrane</keyword>
<keyword evidence="10" id="KW-1185">Reference proteome</keyword>
<feature type="transmembrane region" description="Helical" evidence="6">
    <location>
        <begin position="177"/>
        <end position="203"/>
    </location>
</feature>
<dbReference type="PANTHER" id="PTHR18945">
    <property type="entry name" value="NEUROTRANSMITTER GATED ION CHANNEL"/>
    <property type="match status" value="1"/>
</dbReference>
<dbReference type="Gene3D" id="1.20.58.390">
    <property type="entry name" value="Neurotransmitter-gated ion-channel transmembrane domain"/>
    <property type="match status" value="2"/>
</dbReference>
<dbReference type="InterPro" id="IPR038050">
    <property type="entry name" value="Neuro_actylchol_rec"/>
</dbReference>
<dbReference type="FunFam" id="2.70.170.10:FF:000060">
    <property type="entry name" value="Nicotinic acetylcholine receptor subunit alpha4"/>
    <property type="match status" value="1"/>
</dbReference>
<dbReference type="FunFam" id="1.20.58.390:FF:000073">
    <property type="entry name" value="Neuronal acetylcholine receptor subunit alpha-9-II"/>
    <property type="match status" value="1"/>
</dbReference>
<dbReference type="CDD" id="cd19051">
    <property type="entry name" value="LGIC_TM_cation"/>
    <property type="match status" value="1"/>
</dbReference>
<dbReference type="Pfam" id="PF02931">
    <property type="entry name" value="Neur_chan_LBD"/>
    <property type="match status" value="1"/>
</dbReference>
<sequence length="438" mass="50080">ADHEREGGMDQFHTQIVINSSGWSKWLTPVILYSSCKMDVKYFPFDKQACDLKFGSWTHDGFRVDMIHEAPFADTKKFVSNGEWQLIAFPARRNIIYYVCCPEPYPDVTFTLQIQRMALFYYMNLIIPCLLITVLTVTAFYLPPESGERITLVITNLLAMTVFMLLVADIMPSTSEVIPVISIYFSGTIFEVSLALLATCFILKCHFHEPSDMPVWIRHVVLKWMAQLLRFKIPSKRKQTIFGTPERNNVAVSRRNETTEYKCTNKPKADDTFSQGTSSFGNLFVPRNGVQTLVKQLSHSNLVNGNYKSGPNCTHQGDLGSVPRVTITQVEDWCIASSNVSLSSNEDHDQRNDSESGADVELRAPLNDDRRMEELLKMQEKLLEHVQILSNVVAENEQLQEKKDEWNLVAAIFDRAFRIVFLIMFFLSTLSIFYFSKG</sequence>
<dbReference type="SUPFAM" id="SSF63712">
    <property type="entry name" value="Nicotinic receptor ligand binding domain-like"/>
    <property type="match status" value="1"/>
</dbReference>
<dbReference type="InterPro" id="IPR036719">
    <property type="entry name" value="Neuro-gated_channel_TM_sf"/>
</dbReference>
<keyword evidence="3 6" id="KW-1133">Transmembrane helix</keyword>
<evidence type="ECO:0000256" key="5">
    <source>
        <dbReference type="SAM" id="MobiDB-lite"/>
    </source>
</evidence>
<feature type="transmembrane region" description="Helical" evidence="6">
    <location>
        <begin position="119"/>
        <end position="143"/>
    </location>
</feature>
<feature type="domain" description="Neurotransmitter-gated ion-channel transmembrane" evidence="8">
    <location>
        <begin position="125"/>
        <end position="433"/>
    </location>
</feature>
<dbReference type="InterPro" id="IPR006202">
    <property type="entry name" value="Neur_chan_lig-bd"/>
</dbReference>
<evidence type="ECO:0000256" key="3">
    <source>
        <dbReference type="ARBA" id="ARBA00022989"/>
    </source>
</evidence>
<feature type="domain" description="Neurotransmitter-gated ion-channel ligand-binding" evidence="7">
    <location>
        <begin position="9"/>
        <end position="116"/>
    </location>
</feature>
<gene>
    <name evidence="9" type="ORF">OS493_009744</name>
</gene>
<dbReference type="InterPro" id="IPR036734">
    <property type="entry name" value="Neur_chan_lig-bd_sf"/>
</dbReference>
<dbReference type="Proteomes" id="UP001163046">
    <property type="component" value="Unassembled WGS sequence"/>
</dbReference>
<organism evidence="9 10">
    <name type="scientific">Desmophyllum pertusum</name>
    <dbReference type="NCBI Taxonomy" id="174260"/>
    <lineage>
        <taxon>Eukaryota</taxon>
        <taxon>Metazoa</taxon>
        <taxon>Cnidaria</taxon>
        <taxon>Anthozoa</taxon>
        <taxon>Hexacorallia</taxon>
        <taxon>Scleractinia</taxon>
        <taxon>Caryophylliina</taxon>
        <taxon>Caryophylliidae</taxon>
        <taxon>Desmophyllum</taxon>
    </lineage>
</organism>
<feature type="region of interest" description="Disordered" evidence="5">
    <location>
        <begin position="343"/>
        <end position="364"/>
    </location>
</feature>
<feature type="compositionally biased region" description="Basic and acidic residues" evidence="5">
    <location>
        <begin position="345"/>
        <end position="364"/>
    </location>
</feature>
<dbReference type="PROSITE" id="PS00236">
    <property type="entry name" value="NEUROTR_ION_CHANNEL"/>
    <property type="match status" value="1"/>
</dbReference>
<dbReference type="GO" id="GO:0016020">
    <property type="term" value="C:membrane"/>
    <property type="evidence" value="ECO:0007669"/>
    <property type="project" value="UniProtKB-SubCell"/>
</dbReference>
<feature type="transmembrane region" description="Helical" evidence="6">
    <location>
        <begin position="150"/>
        <end position="171"/>
    </location>
</feature>
<dbReference type="OrthoDB" id="5975154at2759"/>
<evidence type="ECO:0000313" key="10">
    <source>
        <dbReference type="Proteomes" id="UP001163046"/>
    </source>
</evidence>
<comment type="caution">
    <text evidence="9">The sequence shown here is derived from an EMBL/GenBank/DDBJ whole genome shotgun (WGS) entry which is preliminary data.</text>
</comment>
<dbReference type="Gene3D" id="2.70.170.10">
    <property type="entry name" value="Neurotransmitter-gated ion-channel ligand-binding domain"/>
    <property type="match status" value="1"/>
</dbReference>
<evidence type="ECO:0000259" key="8">
    <source>
        <dbReference type="Pfam" id="PF02932"/>
    </source>
</evidence>
<evidence type="ECO:0000256" key="2">
    <source>
        <dbReference type="ARBA" id="ARBA00022692"/>
    </source>
</evidence>
<feature type="non-terminal residue" evidence="9">
    <location>
        <position position="1"/>
    </location>
</feature>
<feature type="transmembrane region" description="Helical" evidence="6">
    <location>
        <begin position="416"/>
        <end position="435"/>
    </location>
</feature>
<evidence type="ECO:0000259" key="7">
    <source>
        <dbReference type="Pfam" id="PF02931"/>
    </source>
</evidence>
<reference evidence="9" key="1">
    <citation type="submission" date="2023-01" db="EMBL/GenBank/DDBJ databases">
        <title>Genome assembly of the deep-sea coral Lophelia pertusa.</title>
        <authorList>
            <person name="Herrera S."/>
            <person name="Cordes E."/>
        </authorList>
    </citation>
    <scope>NUCLEOTIDE SEQUENCE</scope>
    <source>
        <strain evidence="9">USNM1676648</strain>
        <tissue evidence="9">Polyp</tissue>
    </source>
</reference>
<evidence type="ECO:0000256" key="6">
    <source>
        <dbReference type="SAM" id="Phobius"/>
    </source>
</evidence>
<comment type="subcellular location">
    <subcellularLocation>
        <location evidence="1">Membrane</location>
        <topology evidence="1">Multi-pass membrane protein</topology>
    </subcellularLocation>
</comment>
<evidence type="ECO:0000256" key="4">
    <source>
        <dbReference type="ARBA" id="ARBA00023136"/>
    </source>
</evidence>
<keyword evidence="4 6" id="KW-0472">Membrane</keyword>
<dbReference type="InterPro" id="IPR018000">
    <property type="entry name" value="Neurotransmitter_ion_chnl_CS"/>
</dbReference>
<protein>
    <submittedName>
        <fullName evidence="9">Uncharacterized protein</fullName>
    </submittedName>
</protein>
<dbReference type="SUPFAM" id="SSF90112">
    <property type="entry name" value="Neurotransmitter-gated ion-channel transmembrane pore"/>
    <property type="match status" value="1"/>
</dbReference>
<evidence type="ECO:0000256" key="1">
    <source>
        <dbReference type="ARBA" id="ARBA00004141"/>
    </source>
</evidence>
<dbReference type="GO" id="GO:0004888">
    <property type="term" value="F:transmembrane signaling receptor activity"/>
    <property type="evidence" value="ECO:0007669"/>
    <property type="project" value="InterPro"/>
</dbReference>
<evidence type="ECO:0000313" key="9">
    <source>
        <dbReference type="EMBL" id="KAJ7363584.1"/>
    </source>
</evidence>
<dbReference type="InterPro" id="IPR006201">
    <property type="entry name" value="Neur_channel"/>
</dbReference>
<dbReference type="InterPro" id="IPR006029">
    <property type="entry name" value="Neurotrans-gated_channel_TM"/>
</dbReference>
<proteinExistence type="predicted"/>
<dbReference type="Pfam" id="PF02932">
    <property type="entry name" value="Neur_chan_memb"/>
    <property type="match status" value="1"/>
</dbReference>
<dbReference type="EMBL" id="MU827305">
    <property type="protein sequence ID" value="KAJ7363584.1"/>
    <property type="molecule type" value="Genomic_DNA"/>
</dbReference>
<name>A0A9W9YSL6_9CNID</name>
<dbReference type="AlphaFoldDB" id="A0A9W9YSL6"/>